<feature type="domain" description="Histone deacetylase" evidence="1">
    <location>
        <begin position="50"/>
        <end position="92"/>
    </location>
</feature>
<dbReference type="InterPro" id="IPR037138">
    <property type="entry name" value="His_deacetylse_dom_sf"/>
</dbReference>
<evidence type="ECO:0000313" key="3">
    <source>
        <dbReference type="Proteomes" id="UP001054889"/>
    </source>
</evidence>
<dbReference type="InterPro" id="IPR023696">
    <property type="entry name" value="Ureohydrolase_dom_sf"/>
</dbReference>
<keyword evidence="3" id="KW-1185">Reference proteome</keyword>
<accession>A0AAV5BYH2</accession>
<protein>
    <recommendedName>
        <fullName evidence="1">Histone deacetylase domain-containing protein</fullName>
    </recommendedName>
</protein>
<gene>
    <name evidence="2" type="primary">ga06933</name>
    <name evidence="2" type="ORF">PR202_ga06933</name>
</gene>
<dbReference type="Gene3D" id="3.40.800.20">
    <property type="entry name" value="Histone deacetylase domain"/>
    <property type="match status" value="1"/>
</dbReference>
<proteinExistence type="predicted"/>
<dbReference type="AlphaFoldDB" id="A0AAV5BYH2"/>
<evidence type="ECO:0000313" key="2">
    <source>
        <dbReference type="EMBL" id="GJM90633.1"/>
    </source>
</evidence>
<reference evidence="2" key="2">
    <citation type="submission" date="2021-12" db="EMBL/GenBank/DDBJ databases">
        <title>Resequencing data analysis of finger millet.</title>
        <authorList>
            <person name="Hatakeyama M."/>
            <person name="Aluri S."/>
            <person name="Balachadran M.T."/>
            <person name="Sivarajan S.R."/>
            <person name="Poveda L."/>
            <person name="Shimizu-Inatsugi R."/>
            <person name="Schlapbach R."/>
            <person name="Sreeman S.M."/>
            <person name="Shimizu K.K."/>
        </authorList>
    </citation>
    <scope>NUCLEOTIDE SEQUENCE</scope>
</reference>
<dbReference type="Proteomes" id="UP001054889">
    <property type="component" value="Unassembled WGS sequence"/>
</dbReference>
<dbReference type="SUPFAM" id="SSF52768">
    <property type="entry name" value="Arginase/deacetylase"/>
    <property type="match status" value="1"/>
</dbReference>
<comment type="caution">
    <text evidence="2">The sequence shown here is derived from an EMBL/GenBank/DDBJ whole genome shotgun (WGS) entry which is preliminary data.</text>
</comment>
<organism evidence="2 3">
    <name type="scientific">Eleusine coracana subsp. coracana</name>
    <dbReference type="NCBI Taxonomy" id="191504"/>
    <lineage>
        <taxon>Eukaryota</taxon>
        <taxon>Viridiplantae</taxon>
        <taxon>Streptophyta</taxon>
        <taxon>Embryophyta</taxon>
        <taxon>Tracheophyta</taxon>
        <taxon>Spermatophyta</taxon>
        <taxon>Magnoliopsida</taxon>
        <taxon>Liliopsida</taxon>
        <taxon>Poales</taxon>
        <taxon>Poaceae</taxon>
        <taxon>PACMAD clade</taxon>
        <taxon>Chloridoideae</taxon>
        <taxon>Cynodonteae</taxon>
        <taxon>Eleusininae</taxon>
        <taxon>Eleusine</taxon>
    </lineage>
</organism>
<dbReference type="EMBL" id="BQKI01000003">
    <property type="protein sequence ID" value="GJM90633.1"/>
    <property type="molecule type" value="Genomic_DNA"/>
</dbReference>
<evidence type="ECO:0000259" key="1">
    <source>
        <dbReference type="Pfam" id="PF00850"/>
    </source>
</evidence>
<dbReference type="Pfam" id="PF00850">
    <property type="entry name" value="Hist_deacetyl"/>
    <property type="match status" value="1"/>
</dbReference>
<reference evidence="2" key="1">
    <citation type="journal article" date="2018" name="DNA Res.">
        <title>Multiple hybrid de novo genome assembly of finger millet, an orphan allotetraploid crop.</title>
        <authorList>
            <person name="Hatakeyama M."/>
            <person name="Aluri S."/>
            <person name="Balachadran M.T."/>
            <person name="Sivarajan S.R."/>
            <person name="Patrignani A."/>
            <person name="Gruter S."/>
            <person name="Poveda L."/>
            <person name="Shimizu-Inatsugi R."/>
            <person name="Baeten J."/>
            <person name="Francoijs K.J."/>
            <person name="Nataraja K.N."/>
            <person name="Reddy Y.A.N."/>
            <person name="Phadnis S."/>
            <person name="Ravikumar R.L."/>
            <person name="Schlapbach R."/>
            <person name="Sreeman S.M."/>
            <person name="Shimizu K.K."/>
        </authorList>
    </citation>
    <scope>NUCLEOTIDE SEQUENCE</scope>
</reference>
<sequence>MRLAVSCRHPFDSSKWGRVCNFLVETGLLQKDRMVEPLEASEEDLLVDMCRVMIIDLDADQGNGHEKDFGSDERVYILDMYNSEIYPFDIDQKVELDNDTKTEDYLENLDKALKIVALHEAQQWPNIANQKNNSQHGGPRVLLSSLVPEILH</sequence>
<name>A0AAV5BYH2_ELECO</name>
<dbReference type="InterPro" id="IPR023801">
    <property type="entry name" value="His_deacetylse_dom"/>
</dbReference>